<reference evidence="3" key="1">
    <citation type="submission" date="2020-12" db="EMBL/GenBank/DDBJ databases">
        <title>Antrihabitans popcorni sp. nov. and Antrihabitans auranticaus sp. nov., isolated from a larva cave.</title>
        <authorList>
            <person name="Lee S.D."/>
            <person name="Kim I.S."/>
        </authorList>
    </citation>
    <scope>NUCLEOTIDE SEQUENCE</scope>
    <source>
        <strain evidence="3">YC3-6</strain>
    </source>
</reference>
<feature type="repeat" description="TPR" evidence="1">
    <location>
        <begin position="18"/>
        <end position="51"/>
    </location>
</feature>
<keyword evidence="1" id="KW-0802">TPR repeat</keyword>
<dbReference type="PROSITE" id="PS50005">
    <property type="entry name" value="TPR"/>
    <property type="match status" value="1"/>
</dbReference>
<dbReference type="InterPro" id="IPR011990">
    <property type="entry name" value="TPR-like_helical_dom_sf"/>
</dbReference>
<dbReference type="Pfam" id="PF20698">
    <property type="entry name" value="PIN-TPR-GreABC"/>
    <property type="match status" value="1"/>
</dbReference>
<evidence type="ECO:0000313" key="4">
    <source>
        <dbReference type="Proteomes" id="UP000655868"/>
    </source>
</evidence>
<dbReference type="Proteomes" id="UP000655868">
    <property type="component" value="Unassembled WGS sequence"/>
</dbReference>
<dbReference type="EMBL" id="JAEMNV010000009">
    <property type="protein sequence ID" value="MBJ8342079.1"/>
    <property type="molecule type" value="Genomic_DNA"/>
</dbReference>
<dbReference type="AlphaFoldDB" id="A0A934NVK8"/>
<evidence type="ECO:0000313" key="3">
    <source>
        <dbReference type="EMBL" id="MBJ8342079.1"/>
    </source>
</evidence>
<name>A0A934NVK8_9NOCA</name>
<organism evidence="3 4">
    <name type="scientific">Antrihabitans stalagmiti</name>
    <dbReference type="NCBI Taxonomy" id="2799499"/>
    <lineage>
        <taxon>Bacteria</taxon>
        <taxon>Bacillati</taxon>
        <taxon>Actinomycetota</taxon>
        <taxon>Actinomycetes</taxon>
        <taxon>Mycobacteriales</taxon>
        <taxon>Nocardiaceae</taxon>
        <taxon>Antrihabitans</taxon>
    </lineage>
</organism>
<dbReference type="InterPro" id="IPR048987">
    <property type="entry name" value="PIN-TPR-GreABC"/>
</dbReference>
<evidence type="ECO:0000259" key="2">
    <source>
        <dbReference type="Pfam" id="PF20698"/>
    </source>
</evidence>
<proteinExistence type="predicted"/>
<dbReference type="InterPro" id="IPR019734">
    <property type="entry name" value="TPR_rpt"/>
</dbReference>
<protein>
    <recommendedName>
        <fullName evidence="2">PIN domain-containing protein</fullName>
    </recommendedName>
</protein>
<evidence type="ECO:0000256" key="1">
    <source>
        <dbReference type="PROSITE-ProRule" id="PRU00339"/>
    </source>
</evidence>
<dbReference type="RefSeq" id="WP_199707330.1">
    <property type="nucleotide sequence ID" value="NZ_JAEMNV010000009.1"/>
</dbReference>
<dbReference type="SUPFAM" id="SSF48452">
    <property type="entry name" value="TPR-like"/>
    <property type="match status" value="2"/>
</dbReference>
<accession>A0A934NVK8</accession>
<comment type="caution">
    <text evidence="3">The sequence shown here is derived from an EMBL/GenBank/DDBJ whole genome shotgun (WGS) entry which is preliminary data.</text>
</comment>
<sequence length="932" mass="101963">MAISSELASQLKEVEDDKVALSFLAGQHSDAGDYDSAIRLWERILSLEPDNSNVMTALALDLGRRAQTNLRRADDESRAVDFASAALDQIHRWSGPTDSALQTLLQLLTAQNDHVAILDRSLPPPRGSALYNEIYRPEVVIAAISAADAVGEDNLADELLDKLAPGPDRLFIEAERAETGTMNAEEKLAVWERVFDELTEERPQQLVVAAIRLAHIGVDRSDELSTLVDRHIISSAHRDLVHAMAVAYHDFGSALPVLRRLSDVDVIAARFLVEKFQKENRVEEALSAAEAAADRFGDAEFALLRAQILSRSGRFDEALAAAGDLLADPFLAGPLRPQGHWLLARLAATKNEWEKIERHCLSAIATAAGEAFNPVVVWLLIEAQIKQGAYDRASETVLRHEPDLTDSAKVRLWAAALETQTMDVKLASRMLDLAQEFKTDAELSAALLISIVRRTRGEGDEAGPVDSRSLIPGDLRRRVFEEIESNVALNTSGSPMRILQASSTQDFIDAIVAEVRQDDQPLLELTKKALRAQVPLGLLMTATSRSYAFGLVARILGVYVAGALESEDADADLETATVSLQHDVVVDSSALLVSSLLADFGLLRGQFQRLLMPRVSRNDVHNARTEINGLANSSGQMYWSTTENRLVYADADVDHQIASHRRLAKLEEAVARTTSIVVESMPTFQKFSFEDDGAWLAPIELAKSHDVALWSDEVAIRKLAREVGVRAFSTLSLLEYFAIRAIEEVSIDDVEAFDKLDRGRSETVRRALVQGIVDVPVIVEQLLELGEQTGFTLDLARATVGRTAWWIWTSSPMGDLLIVLTSVAALDRTLARNWRMIAMNAVGQLNSENRSEIAHLLAAVAILQLNDLIDGNAIADDVAAAERVASDLGIDDVRDHLPDAASALANYGLLDKPEDVVAAALAALYSRDVTTD</sequence>
<keyword evidence="4" id="KW-1185">Reference proteome</keyword>
<gene>
    <name evidence="3" type="ORF">JGU71_24630</name>
</gene>
<dbReference type="Gene3D" id="1.25.40.10">
    <property type="entry name" value="Tetratricopeptide repeat domain"/>
    <property type="match status" value="2"/>
</dbReference>
<feature type="domain" description="PIN" evidence="2">
    <location>
        <begin position="585"/>
        <end position="722"/>
    </location>
</feature>